<dbReference type="Pfam" id="PF02613">
    <property type="entry name" value="Nitrate_red_del"/>
    <property type="match status" value="1"/>
</dbReference>
<dbReference type="PANTHER" id="PTHR43680:SF2">
    <property type="entry name" value="NITRATE REDUCTASE MOLYBDENUM COFACTOR ASSEMBLY CHAPERONE NARJ"/>
    <property type="match status" value="1"/>
</dbReference>
<evidence type="ECO:0000313" key="3">
    <source>
        <dbReference type="Proteomes" id="UP000664277"/>
    </source>
</evidence>
<gene>
    <name evidence="2" type="ORF">J0M35_17925</name>
</gene>
<evidence type="ECO:0000256" key="1">
    <source>
        <dbReference type="ARBA" id="ARBA00023063"/>
    </source>
</evidence>
<evidence type="ECO:0000313" key="2">
    <source>
        <dbReference type="EMBL" id="MBN8662253.1"/>
    </source>
</evidence>
<protein>
    <submittedName>
        <fullName evidence="2">Molecular chaperone TorD family protein</fullName>
    </submittedName>
</protein>
<dbReference type="GO" id="GO:0051131">
    <property type="term" value="P:chaperone-mediated protein complex assembly"/>
    <property type="evidence" value="ECO:0007669"/>
    <property type="project" value="InterPro"/>
</dbReference>
<dbReference type="Proteomes" id="UP000664277">
    <property type="component" value="Unassembled WGS sequence"/>
</dbReference>
<dbReference type="EMBL" id="JAFLCK010000034">
    <property type="protein sequence ID" value="MBN8662253.1"/>
    <property type="molecule type" value="Genomic_DNA"/>
</dbReference>
<dbReference type="PANTHER" id="PTHR43680">
    <property type="entry name" value="NITRATE REDUCTASE MOLYBDENUM COFACTOR ASSEMBLY CHAPERONE"/>
    <property type="match status" value="1"/>
</dbReference>
<dbReference type="InterPro" id="IPR003765">
    <property type="entry name" value="NO3_reductase_chaperone_NarJ"/>
</dbReference>
<comment type="caution">
    <text evidence="2">The sequence shown here is derived from an EMBL/GenBank/DDBJ whole genome shotgun (WGS) entry which is preliminary data.</text>
</comment>
<organism evidence="2 3">
    <name type="scientific">Candidatus Obscuribacter phosphatis</name>
    <dbReference type="NCBI Taxonomy" id="1906157"/>
    <lineage>
        <taxon>Bacteria</taxon>
        <taxon>Bacillati</taxon>
        <taxon>Candidatus Melainabacteria</taxon>
        <taxon>Candidatus Obscuribacterales</taxon>
        <taxon>Candidatus Obscuribacteraceae</taxon>
        <taxon>Candidatus Obscuribacter</taxon>
    </lineage>
</organism>
<accession>A0A8J7PKN8</accession>
<dbReference type="GO" id="GO:0016530">
    <property type="term" value="F:metallochaperone activity"/>
    <property type="evidence" value="ECO:0007669"/>
    <property type="project" value="TreeGrafter"/>
</dbReference>
<dbReference type="AlphaFoldDB" id="A0A8J7PKN8"/>
<keyword evidence="1" id="KW-0534">Nitrate assimilation</keyword>
<dbReference type="Gene3D" id="1.10.3480.10">
    <property type="entry name" value="TorD-like"/>
    <property type="match status" value="1"/>
</dbReference>
<dbReference type="SUPFAM" id="SSF89155">
    <property type="entry name" value="TorD-like"/>
    <property type="match status" value="1"/>
</dbReference>
<name>A0A8J7PKN8_9BACT</name>
<proteinExistence type="predicted"/>
<dbReference type="GO" id="GO:0042128">
    <property type="term" value="P:nitrate assimilation"/>
    <property type="evidence" value="ECO:0007669"/>
    <property type="project" value="UniProtKB-KW"/>
</dbReference>
<sequence length="188" mass="21572">MSSPKVNEEIVPLLEDLAVIGRLFQYPRRSFSQLQELNSLFLSSRARRLLRERSESIVEAFSCLSLAQLEESYTRAFDLAPLAAPYLSAYIYGDENFDRGSFLAALTERFRVAGYEFGQELPDHLAVVLIGLRFLELDEVRDLIDFLILPAVREINQRLDSSEGPYKHLTAYLLQLIDFDQFEQFPGV</sequence>
<dbReference type="GO" id="GO:0051082">
    <property type="term" value="F:unfolded protein binding"/>
    <property type="evidence" value="ECO:0007669"/>
    <property type="project" value="InterPro"/>
</dbReference>
<dbReference type="InterPro" id="IPR020945">
    <property type="entry name" value="DMSO/NO3_reduct_chaperone"/>
</dbReference>
<dbReference type="InterPro" id="IPR036411">
    <property type="entry name" value="TorD-like_sf"/>
</dbReference>
<reference evidence="2" key="1">
    <citation type="submission" date="2021-02" db="EMBL/GenBank/DDBJ databases">
        <title>Genome-Resolved Metagenomics of a Microbial Community Performing Photosynthetic Biological Nutrient Removal.</title>
        <authorList>
            <person name="Mcdaniel E.A."/>
        </authorList>
    </citation>
    <scope>NUCLEOTIDE SEQUENCE</scope>
    <source>
        <strain evidence="2">UWPOB_OBS1</strain>
    </source>
</reference>